<evidence type="ECO:0000313" key="1">
    <source>
        <dbReference type="EMBL" id="EKE92851.1"/>
    </source>
</evidence>
<protein>
    <submittedName>
        <fullName evidence="1">Uncharacterized protein</fullName>
    </submittedName>
</protein>
<reference evidence="1 2" key="1">
    <citation type="journal article" date="2013" name="Pathog. Dis.">
        <title>Genome sequences of 65 Helicobacter pylori strains isolated from asymptomatic individuals and patients with gastric cancer, peptic ulcer disease, or gastritis.</title>
        <authorList>
            <person name="Blanchard T.G."/>
            <person name="Czinn S.J."/>
            <person name="Correa P."/>
            <person name="Nakazawa T."/>
            <person name="Keelan M."/>
            <person name="Morningstar L."/>
            <person name="Santana-Cruz I."/>
            <person name="Maroo A."/>
            <person name="McCracken C."/>
            <person name="Shefchek K."/>
            <person name="Daugherty S."/>
            <person name="Song Y."/>
            <person name="Fraser C.M."/>
            <person name="Fricke W.F."/>
        </authorList>
    </citation>
    <scope>NUCLEOTIDE SEQUENCE [LARGE SCALE GENOMIC DNA]</scope>
    <source>
        <strain evidence="1 2">R038b</strain>
    </source>
</reference>
<evidence type="ECO:0000313" key="2">
    <source>
        <dbReference type="Proteomes" id="UP000006766"/>
    </source>
</evidence>
<dbReference type="Proteomes" id="UP000006766">
    <property type="component" value="Unassembled WGS sequence"/>
</dbReference>
<accession>K2KB50</accession>
<proteinExistence type="predicted"/>
<organism evidence="1 2">
    <name type="scientific">Helicobacter pylori R038b</name>
    <dbReference type="NCBI Taxonomy" id="1145115"/>
    <lineage>
        <taxon>Bacteria</taxon>
        <taxon>Pseudomonadati</taxon>
        <taxon>Campylobacterota</taxon>
        <taxon>Epsilonproteobacteria</taxon>
        <taxon>Campylobacterales</taxon>
        <taxon>Helicobacteraceae</taxon>
        <taxon>Helicobacter</taxon>
    </lineage>
</organism>
<dbReference type="AlphaFoldDB" id="K2KB50"/>
<dbReference type="EMBL" id="AMOV01000001">
    <property type="protein sequence ID" value="EKE92851.1"/>
    <property type="molecule type" value="Genomic_DNA"/>
</dbReference>
<name>K2KB50_HELPX</name>
<sequence length="44" mass="5043">MYFLACIILQTIRLVANGLKWHAKTLPHVLLCHKIALFSLNPIK</sequence>
<comment type="caution">
    <text evidence="1">The sequence shown here is derived from an EMBL/GenBank/DDBJ whole genome shotgun (WGS) entry which is preliminary data.</text>
</comment>
<gene>
    <name evidence="1" type="ORF">OUM_0068</name>
</gene>